<feature type="region of interest" description="Disordered" evidence="6">
    <location>
        <begin position="571"/>
        <end position="591"/>
    </location>
</feature>
<feature type="compositionally biased region" description="Pro residues" evidence="6">
    <location>
        <begin position="145"/>
        <end position="156"/>
    </location>
</feature>
<evidence type="ECO:0000313" key="8">
    <source>
        <dbReference type="Proteomes" id="UP001329825"/>
    </source>
</evidence>
<evidence type="ECO:0000256" key="3">
    <source>
        <dbReference type="ARBA" id="ARBA00023015"/>
    </source>
</evidence>
<evidence type="ECO:0000256" key="1">
    <source>
        <dbReference type="ARBA" id="ARBA00004123"/>
    </source>
</evidence>
<feature type="compositionally biased region" description="Polar residues" evidence="6">
    <location>
        <begin position="166"/>
        <end position="179"/>
    </location>
</feature>
<evidence type="ECO:0000256" key="2">
    <source>
        <dbReference type="ARBA" id="ARBA00010239"/>
    </source>
</evidence>
<dbReference type="PANTHER" id="PTHR10019">
    <property type="entry name" value="SNF5"/>
    <property type="match status" value="1"/>
</dbReference>
<feature type="compositionally biased region" description="Low complexity" evidence="6">
    <location>
        <begin position="180"/>
        <end position="191"/>
    </location>
</feature>
<keyword evidence="5" id="KW-0539">Nucleus</keyword>
<dbReference type="RefSeq" id="XP_062790651.1">
    <property type="nucleotide sequence ID" value="XM_062934600.1"/>
</dbReference>
<feature type="region of interest" description="Disordered" evidence="6">
    <location>
        <begin position="285"/>
        <end position="401"/>
    </location>
</feature>
<feature type="compositionally biased region" description="Low complexity" evidence="6">
    <location>
        <begin position="25"/>
        <end position="36"/>
    </location>
</feature>
<feature type="compositionally biased region" description="Polar residues" evidence="6">
    <location>
        <begin position="289"/>
        <end position="323"/>
    </location>
</feature>
<comment type="subcellular location">
    <subcellularLocation>
        <location evidence="1">Nucleus</location>
    </subcellularLocation>
</comment>
<sequence>MPSHAGFSFPPPGWPSNTYRPPNKPSSSTSIPSSSTVIHGHVSHVHPQYPPPPLNVYMNPQPSHTQYHNQPPQFIPPQYPTPFNAHSHPQPSPNIYPPFAPSYSHTPQMKPSFTPGPHQHPHPQQPTPTYIPVPGPSTYRLPYSPAHPPRQPPTAYHPPNYRPTYNHASTPTRPSNTYPSSYSNQSRQSQQVNGMVPRPQQPYPQVYYHPSSYPPGVLPYFKPPPGQKTIDPSLSTPPTSQAIYTTYPSRLRTGITSLVQPEHITGGPREREAFYAEQERELLAAQRAGSITGTSTPRYDSPIPGSTSTSTLKRNNNSQSNLSGRRGGRINYAEQASDDDDEEEDESDLSDLEEPPSDPEDDSYGSRRRPGGRSSSRRDHSLIVGGYEHQIAMKAGKAKRKREEMDRGWTWLGDRTPAERVKSANAKLTKHAYMSEELLEKEADRPEMLVPITVDLDIPNPDPNGQGIRIKDRFLWNINEPFIDPIQFAQIFCDDLSIPQSYAATISELIKGQLEESQNTVEIDITNEDVTEDDVLFSDEEVEDQMELDVGEANEDDAMALNGTTEKIAENDAEKEAAVEEEEQEEEEKEKVWEEADCRIIVNLDVQIYTHILRDRIEWDLSSNLPPSVFAKQYCSELGLTGEAIPLITWAIHEELLKHKKDALELDLFSSTHPEEQAKFDRTGVPPRTNSKRGGTKGLIGVWRDWWEREEFSPILVELSFDEIISREQERMREGRRMMRTIAGGKRRR</sequence>
<dbReference type="GeneID" id="87954993"/>
<comment type="similarity">
    <text evidence="2">Belongs to the SNF5 family.</text>
</comment>
<feature type="compositionally biased region" description="Polar residues" evidence="6">
    <location>
        <begin position="230"/>
        <end position="242"/>
    </location>
</feature>
<feature type="compositionally biased region" description="Polar residues" evidence="6">
    <location>
        <begin position="58"/>
        <end position="69"/>
    </location>
</feature>
<protein>
    <recommendedName>
        <fullName evidence="9">Chromatin structure-remodeling complex subunit SFH1</fullName>
    </recommendedName>
</protein>
<evidence type="ECO:0000313" key="7">
    <source>
        <dbReference type="EMBL" id="WRT65911.1"/>
    </source>
</evidence>
<proteinExistence type="inferred from homology"/>
<accession>A0ABZ1CWA3</accession>
<dbReference type="Pfam" id="PF04855">
    <property type="entry name" value="SNF5"/>
    <property type="match status" value="1"/>
</dbReference>
<feature type="compositionally biased region" description="Pro residues" evidence="6">
    <location>
        <begin position="123"/>
        <end position="135"/>
    </location>
</feature>
<dbReference type="InterPro" id="IPR006939">
    <property type="entry name" value="SNF5"/>
</dbReference>
<dbReference type="EMBL" id="CP141883">
    <property type="protein sequence ID" value="WRT65911.1"/>
    <property type="molecule type" value="Genomic_DNA"/>
</dbReference>
<feature type="compositionally biased region" description="Pro residues" evidence="6">
    <location>
        <begin position="90"/>
        <end position="100"/>
    </location>
</feature>
<feature type="region of interest" description="Disordered" evidence="6">
    <location>
        <begin position="1"/>
        <end position="242"/>
    </location>
</feature>
<evidence type="ECO:0000256" key="6">
    <source>
        <dbReference type="SAM" id="MobiDB-lite"/>
    </source>
</evidence>
<feature type="compositionally biased region" description="Acidic residues" evidence="6">
    <location>
        <begin position="336"/>
        <end position="363"/>
    </location>
</feature>
<gene>
    <name evidence="7" type="ORF">IL334_002862</name>
</gene>
<organism evidence="7 8">
    <name type="scientific">Kwoniella shivajii</name>
    <dbReference type="NCBI Taxonomy" id="564305"/>
    <lineage>
        <taxon>Eukaryota</taxon>
        <taxon>Fungi</taxon>
        <taxon>Dikarya</taxon>
        <taxon>Basidiomycota</taxon>
        <taxon>Agaricomycotina</taxon>
        <taxon>Tremellomycetes</taxon>
        <taxon>Tremellales</taxon>
        <taxon>Cryptococcaceae</taxon>
        <taxon>Kwoniella</taxon>
    </lineage>
</organism>
<evidence type="ECO:0008006" key="9">
    <source>
        <dbReference type="Google" id="ProtNLM"/>
    </source>
</evidence>
<keyword evidence="4" id="KW-0804">Transcription</keyword>
<reference evidence="7 8" key="1">
    <citation type="submission" date="2024-01" db="EMBL/GenBank/DDBJ databases">
        <title>Comparative genomics of Cryptococcus and Kwoniella reveals pathogenesis evolution and contrasting modes of karyotype evolution via chromosome fusion or intercentromeric recombination.</title>
        <authorList>
            <person name="Coelho M.A."/>
            <person name="David-Palma M."/>
            <person name="Shea T."/>
            <person name="Bowers K."/>
            <person name="McGinley-Smith S."/>
            <person name="Mohammad A.W."/>
            <person name="Gnirke A."/>
            <person name="Yurkov A.M."/>
            <person name="Nowrousian M."/>
            <person name="Sun S."/>
            <person name="Cuomo C.A."/>
            <person name="Heitman J."/>
        </authorList>
    </citation>
    <scope>NUCLEOTIDE SEQUENCE [LARGE SCALE GENOMIC DNA]</scope>
    <source>
        <strain evidence="7">CBS 11374</strain>
    </source>
</reference>
<keyword evidence="8" id="KW-1185">Reference proteome</keyword>
<keyword evidence="3" id="KW-0805">Transcription regulation</keyword>
<evidence type="ECO:0000256" key="4">
    <source>
        <dbReference type="ARBA" id="ARBA00023163"/>
    </source>
</evidence>
<dbReference type="Proteomes" id="UP001329825">
    <property type="component" value="Chromosome 3"/>
</dbReference>
<name>A0ABZ1CWA3_9TREE</name>
<feature type="compositionally biased region" description="Acidic residues" evidence="6">
    <location>
        <begin position="579"/>
        <end position="588"/>
    </location>
</feature>
<feature type="compositionally biased region" description="Pro residues" evidence="6">
    <location>
        <begin position="212"/>
        <end position="226"/>
    </location>
</feature>
<evidence type="ECO:0000256" key="5">
    <source>
        <dbReference type="ARBA" id="ARBA00023242"/>
    </source>
</evidence>